<dbReference type="EMBL" id="JAIUJS010000003">
    <property type="protein sequence ID" value="MCA0152892.1"/>
    <property type="molecule type" value="Genomic_DNA"/>
</dbReference>
<dbReference type="InterPro" id="IPR000644">
    <property type="entry name" value="CBS_dom"/>
</dbReference>
<dbReference type="Gene3D" id="3.10.580.10">
    <property type="entry name" value="CBS-domain"/>
    <property type="match status" value="1"/>
</dbReference>
<evidence type="ECO:0000256" key="2">
    <source>
        <dbReference type="PROSITE-ProRule" id="PRU00703"/>
    </source>
</evidence>
<accession>A0ABS7Y244</accession>
<evidence type="ECO:0000259" key="3">
    <source>
        <dbReference type="PROSITE" id="PS51371"/>
    </source>
</evidence>
<protein>
    <submittedName>
        <fullName evidence="4">CBS domain-containing protein</fullName>
    </submittedName>
</protein>
<evidence type="ECO:0000313" key="4">
    <source>
        <dbReference type="EMBL" id="MCA0152892.1"/>
    </source>
</evidence>
<reference evidence="5" key="1">
    <citation type="submission" date="2023-07" db="EMBL/GenBank/DDBJ databases">
        <authorList>
            <person name="Yue Y."/>
        </authorList>
    </citation>
    <scope>NUCLEOTIDE SEQUENCE [LARGE SCALE GENOMIC DNA]</scope>
    <source>
        <strain evidence="5">2Y89</strain>
    </source>
</reference>
<dbReference type="PANTHER" id="PTHR43080">
    <property type="entry name" value="CBS DOMAIN-CONTAINING PROTEIN CBSX3, MITOCHONDRIAL"/>
    <property type="match status" value="1"/>
</dbReference>
<feature type="domain" description="CBS" evidence="3">
    <location>
        <begin position="76"/>
        <end position="132"/>
    </location>
</feature>
<dbReference type="PANTHER" id="PTHR43080:SF29">
    <property type="entry name" value="OS02G0818000 PROTEIN"/>
    <property type="match status" value="1"/>
</dbReference>
<proteinExistence type="predicted"/>
<evidence type="ECO:0000313" key="5">
    <source>
        <dbReference type="Proteomes" id="UP001198402"/>
    </source>
</evidence>
<dbReference type="SUPFAM" id="SSF54631">
    <property type="entry name" value="CBS-domain pair"/>
    <property type="match status" value="1"/>
</dbReference>
<sequence length="132" mass="14616">MRIQIKDFMSSPVTTAMLDDNVLEIRTLMKEKGINAIPIVQYSNDKLKIETTIKGIITATDICKEVSDDALVKDMINASLVHIAHVNTSAKSAAKMMLKHNVHHIIAMEEGEIKGMVSSLDFVKLVAEHTLD</sequence>
<keyword evidence="5" id="KW-1185">Reference proteome</keyword>
<evidence type="ECO:0000256" key="1">
    <source>
        <dbReference type="ARBA" id="ARBA00023122"/>
    </source>
</evidence>
<feature type="domain" description="CBS" evidence="3">
    <location>
        <begin position="9"/>
        <end position="75"/>
    </location>
</feature>
<comment type="caution">
    <text evidence="4">The sequence shown here is derived from an EMBL/GenBank/DDBJ whole genome shotgun (WGS) entry which is preliminary data.</text>
</comment>
<dbReference type="Proteomes" id="UP001198402">
    <property type="component" value="Unassembled WGS sequence"/>
</dbReference>
<dbReference type="RefSeq" id="WP_224477821.1">
    <property type="nucleotide sequence ID" value="NZ_JAIUJS010000003.1"/>
</dbReference>
<organism evidence="4 5">
    <name type="scientific">Winogradskyella vincentii</name>
    <dbReference type="NCBI Taxonomy" id="2877122"/>
    <lineage>
        <taxon>Bacteria</taxon>
        <taxon>Pseudomonadati</taxon>
        <taxon>Bacteroidota</taxon>
        <taxon>Flavobacteriia</taxon>
        <taxon>Flavobacteriales</taxon>
        <taxon>Flavobacteriaceae</taxon>
        <taxon>Winogradskyella</taxon>
    </lineage>
</organism>
<keyword evidence="1 2" id="KW-0129">CBS domain</keyword>
<dbReference type="InterPro" id="IPR051257">
    <property type="entry name" value="Diverse_CBS-Domain"/>
</dbReference>
<dbReference type="SMART" id="SM00116">
    <property type="entry name" value="CBS"/>
    <property type="match status" value="2"/>
</dbReference>
<gene>
    <name evidence="4" type="ORF">LBV24_06665</name>
</gene>
<dbReference type="Pfam" id="PF00571">
    <property type="entry name" value="CBS"/>
    <property type="match status" value="2"/>
</dbReference>
<dbReference type="InterPro" id="IPR046342">
    <property type="entry name" value="CBS_dom_sf"/>
</dbReference>
<dbReference type="PROSITE" id="PS51371">
    <property type="entry name" value="CBS"/>
    <property type="match status" value="2"/>
</dbReference>
<name>A0ABS7Y244_9FLAO</name>